<proteinExistence type="predicted"/>
<evidence type="ECO:0000256" key="1">
    <source>
        <dbReference type="SAM" id="MobiDB-lite"/>
    </source>
</evidence>
<evidence type="ECO:0000313" key="2">
    <source>
        <dbReference type="EMBL" id="HJC68414.1"/>
    </source>
</evidence>
<accession>A0A9D2PWG1</accession>
<reference evidence="2" key="1">
    <citation type="journal article" date="2021" name="PeerJ">
        <title>Extensive microbial diversity within the chicken gut microbiome revealed by metagenomics and culture.</title>
        <authorList>
            <person name="Gilroy R."/>
            <person name="Ravi A."/>
            <person name="Getino M."/>
            <person name="Pursley I."/>
            <person name="Horton D.L."/>
            <person name="Alikhan N.F."/>
            <person name="Baker D."/>
            <person name="Gharbi K."/>
            <person name="Hall N."/>
            <person name="Watson M."/>
            <person name="Adriaenssens E.M."/>
            <person name="Foster-Nyarko E."/>
            <person name="Jarju S."/>
            <person name="Secka A."/>
            <person name="Antonio M."/>
            <person name="Oren A."/>
            <person name="Chaudhuri R.R."/>
            <person name="La Ragione R."/>
            <person name="Hildebrand F."/>
            <person name="Pallen M.J."/>
        </authorList>
    </citation>
    <scope>NUCLEOTIDE SEQUENCE</scope>
    <source>
        <strain evidence="2">CHK130-7132</strain>
    </source>
</reference>
<dbReference type="EMBL" id="DWWC01000037">
    <property type="protein sequence ID" value="HJC68414.1"/>
    <property type="molecule type" value="Genomic_DNA"/>
</dbReference>
<dbReference type="InterPro" id="IPR025323">
    <property type="entry name" value="DUF4229"/>
</dbReference>
<feature type="compositionally biased region" description="Acidic residues" evidence="1">
    <location>
        <begin position="95"/>
        <end position="128"/>
    </location>
</feature>
<dbReference type="Proteomes" id="UP000823854">
    <property type="component" value="Unassembled WGS sequence"/>
</dbReference>
<protein>
    <submittedName>
        <fullName evidence="2">DUF4229 domain-containing protein</fullName>
    </submittedName>
</protein>
<gene>
    <name evidence="2" type="ORF">H9932_01885</name>
</gene>
<dbReference type="AlphaFoldDB" id="A0A9D2PWG1"/>
<dbReference type="Pfam" id="PF14012">
    <property type="entry name" value="DUF4229"/>
    <property type="match status" value="1"/>
</dbReference>
<comment type="caution">
    <text evidence="2">The sequence shown here is derived from an EMBL/GenBank/DDBJ whole genome shotgun (WGS) entry which is preliminary data.</text>
</comment>
<organism evidence="2 3">
    <name type="scientific">Candidatus Brachybacterium intestinipullorum</name>
    <dbReference type="NCBI Taxonomy" id="2838512"/>
    <lineage>
        <taxon>Bacteria</taxon>
        <taxon>Bacillati</taxon>
        <taxon>Actinomycetota</taxon>
        <taxon>Actinomycetes</taxon>
        <taxon>Micrococcales</taxon>
        <taxon>Dermabacteraceae</taxon>
        <taxon>Brachybacterium</taxon>
    </lineage>
</organism>
<reference evidence="2" key="2">
    <citation type="submission" date="2021-04" db="EMBL/GenBank/DDBJ databases">
        <authorList>
            <person name="Gilroy R."/>
        </authorList>
    </citation>
    <scope>NUCLEOTIDE SEQUENCE</scope>
    <source>
        <strain evidence="2">CHK130-7132</strain>
    </source>
</reference>
<feature type="region of interest" description="Disordered" evidence="1">
    <location>
        <begin position="95"/>
        <end position="135"/>
    </location>
</feature>
<name>A0A9D2PWG1_9MICO</name>
<sequence>MRQFLLYAVVRLGMWALLWWLLTLAGVGVMLAGVLAALIAMLISILFLDRLRDGAAMRWKDAHERRVERRGEVVDEDAEYEDGLFADDVEILTEQDAADEHAADDDGEEADPTDLPSLEEDPDAEDEGPQAAPER</sequence>
<evidence type="ECO:0000313" key="3">
    <source>
        <dbReference type="Proteomes" id="UP000823854"/>
    </source>
</evidence>